<name>A0A9N9UK35_9HYPO</name>
<dbReference type="SUPFAM" id="SSF52540">
    <property type="entry name" value="P-loop containing nucleoside triphosphate hydrolases"/>
    <property type="match status" value="1"/>
</dbReference>
<organism evidence="2 3">
    <name type="scientific">Clonostachys byssicola</name>
    <dbReference type="NCBI Taxonomy" id="160290"/>
    <lineage>
        <taxon>Eukaryota</taxon>
        <taxon>Fungi</taxon>
        <taxon>Dikarya</taxon>
        <taxon>Ascomycota</taxon>
        <taxon>Pezizomycotina</taxon>
        <taxon>Sordariomycetes</taxon>
        <taxon>Hypocreomycetidae</taxon>
        <taxon>Hypocreales</taxon>
        <taxon>Bionectriaceae</taxon>
        <taxon>Clonostachys</taxon>
    </lineage>
</organism>
<dbReference type="Pfam" id="PF00485">
    <property type="entry name" value="PRK"/>
    <property type="match status" value="1"/>
</dbReference>
<dbReference type="Gene3D" id="3.40.50.300">
    <property type="entry name" value="P-loop containing nucleotide triphosphate hydrolases"/>
    <property type="match status" value="2"/>
</dbReference>
<dbReference type="GO" id="GO:0016301">
    <property type="term" value="F:kinase activity"/>
    <property type="evidence" value="ECO:0007669"/>
    <property type="project" value="InterPro"/>
</dbReference>
<evidence type="ECO:0000313" key="3">
    <source>
        <dbReference type="Proteomes" id="UP000754883"/>
    </source>
</evidence>
<dbReference type="InterPro" id="IPR027417">
    <property type="entry name" value="P-loop_NTPase"/>
</dbReference>
<dbReference type="OrthoDB" id="6362633at2759"/>
<dbReference type="PANTHER" id="PTHR10285">
    <property type="entry name" value="URIDINE KINASE"/>
    <property type="match status" value="1"/>
</dbReference>
<protein>
    <recommendedName>
        <fullName evidence="1">Phosphoribulokinase/uridine kinase domain-containing protein</fullName>
    </recommendedName>
</protein>
<evidence type="ECO:0000313" key="2">
    <source>
        <dbReference type="EMBL" id="CAG9990036.1"/>
    </source>
</evidence>
<proteinExistence type="predicted"/>
<dbReference type="Proteomes" id="UP000754883">
    <property type="component" value="Unassembled WGS sequence"/>
</dbReference>
<accession>A0A9N9UK35</accession>
<dbReference type="AlphaFoldDB" id="A0A9N9UK35"/>
<comment type="caution">
    <text evidence="2">The sequence shown here is derived from an EMBL/GenBank/DDBJ whole genome shotgun (WGS) entry which is preliminary data.</text>
</comment>
<sequence length="228" mass="25036">MKGTYQQLAARICDKWQDAKAKGQGRLIIALAGPPGSGKSTIAEEVVALVEKSPDGPSIKLIPADGFHLPLSVLRSLPNAKEALERRGAHWTFDAVATVDLVRCLRNNTGRTQVLAPTFDHAVKDPVLDSLVVDIDTEVCIIEGNYVLVDEAPWSEISSLVDDRWLVTVDKEVARQRVASRHLKAGIESTLHDTLLRVDNNDSLNGEYIMEHSLGKQDLLVESIEEAR</sequence>
<dbReference type="GO" id="GO:0005524">
    <property type="term" value="F:ATP binding"/>
    <property type="evidence" value="ECO:0007669"/>
    <property type="project" value="InterPro"/>
</dbReference>
<dbReference type="InterPro" id="IPR006083">
    <property type="entry name" value="PRK/URK"/>
</dbReference>
<keyword evidence="3" id="KW-1185">Reference proteome</keyword>
<reference evidence="2" key="1">
    <citation type="submission" date="2021-10" db="EMBL/GenBank/DDBJ databases">
        <authorList>
            <person name="Piombo E."/>
        </authorList>
    </citation>
    <scope>NUCLEOTIDE SEQUENCE</scope>
</reference>
<gene>
    <name evidence="2" type="ORF">CBYS24578_00017565</name>
</gene>
<feature type="domain" description="Phosphoribulokinase/uridine kinase" evidence="1">
    <location>
        <begin position="28"/>
        <end position="174"/>
    </location>
</feature>
<dbReference type="EMBL" id="CABFNO020001468">
    <property type="protein sequence ID" value="CAG9990036.1"/>
    <property type="molecule type" value="Genomic_DNA"/>
</dbReference>
<evidence type="ECO:0000259" key="1">
    <source>
        <dbReference type="Pfam" id="PF00485"/>
    </source>
</evidence>